<reference evidence="1" key="1">
    <citation type="submission" date="2020-05" db="EMBL/GenBank/DDBJ databases">
        <authorList>
            <person name="Chiriac C."/>
            <person name="Salcher M."/>
            <person name="Ghai R."/>
            <person name="Kavagutti S V."/>
        </authorList>
    </citation>
    <scope>NUCLEOTIDE SEQUENCE</scope>
</reference>
<dbReference type="EMBL" id="CAFBOG010000145">
    <property type="protein sequence ID" value="CAB4987685.1"/>
    <property type="molecule type" value="Genomic_DNA"/>
</dbReference>
<evidence type="ECO:0000313" key="1">
    <source>
        <dbReference type="EMBL" id="CAB4987685.1"/>
    </source>
</evidence>
<protein>
    <submittedName>
        <fullName evidence="1">Unannotated protein</fullName>
    </submittedName>
</protein>
<name>A0A6J7N678_9ZZZZ</name>
<proteinExistence type="predicted"/>
<dbReference type="AlphaFoldDB" id="A0A6J7N678"/>
<sequence>MTAWNNADGPVLEASVLQWCPHSKGGNVDVFDGWPVLVNLKAPGTRRFDVDVTCQDSVSRKYRFDLITHSVAHELVGLFSVFAVRI</sequence>
<organism evidence="1">
    <name type="scientific">freshwater metagenome</name>
    <dbReference type="NCBI Taxonomy" id="449393"/>
    <lineage>
        <taxon>unclassified sequences</taxon>
        <taxon>metagenomes</taxon>
        <taxon>ecological metagenomes</taxon>
    </lineage>
</organism>
<accession>A0A6J7N678</accession>
<gene>
    <name evidence="1" type="ORF">UFOPK3914_01417</name>
</gene>